<comment type="similarity">
    <text evidence="2">Belongs to the parvoviridae capsid protein family.</text>
</comment>
<gene>
    <name evidence="8" type="primary">VP1</name>
</gene>
<protein>
    <submittedName>
        <fullName evidence="8">Large structural protein</fullName>
    </submittedName>
</protein>
<evidence type="ECO:0000259" key="7">
    <source>
        <dbReference type="Pfam" id="PF00740"/>
    </source>
</evidence>
<dbReference type="EMBL" id="X97629">
    <property type="protein sequence ID" value="CAA66228.1"/>
    <property type="molecule type" value="Genomic_DNA"/>
</dbReference>
<dbReference type="InterPro" id="IPR001403">
    <property type="entry name" value="Parvovirus_coat"/>
</dbReference>
<dbReference type="InterPro" id="IPR036952">
    <property type="entry name" value="VP1/VP2"/>
</dbReference>
<dbReference type="Gene3D" id="2.170.30.10">
    <property type="entry name" value="Parvovirus coat protein VP1/VP2"/>
    <property type="match status" value="1"/>
</dbReference>
<evidence type="ECO:0000256" key="1">
    <source>
        <dbReference type="ARBA" id="ARBA00004328"/>
    </source>
</evidence>
<dbReference type="SUPFAM" id="SSF88645">
    <property type="entry name" value="ssDNA viruses"/>
    <property type="match status" value="1"/>
</dbReference>
<evidence type="ECO:0000313" key="8">
    <source>
        <dbReference type="EMBL" id="CAA66228.1"/>
    </source>
</evidence>
<dbReference type="GO" id="GO:0005198">
    <property type="term" value="F:structural molecule activity"/>
    <property type="evidence" value="ECO:0007669"/>
    <property type="project" value="InterPro"/>
</dbReference>
<evidence type="ECO:0000256" key="4">
    <source>
        <dbReference type="ARBA" id="ARBA00022561"/>
    </source>
</evidence>
<sequence length="702" mass="80089">HHNTLLSLYLCYFTLVPQHYPGKKRSAPRHVFIQQAKKKKQTNPAVYHGEDTIEEMDSTEAEQMDTEQATNQTAEAGGGGGGSGGGGGGGGGVGNSTGGFNNTTEFKVINNEVYITCHATRMVHINQADTDEYLIFNAGRTTDTKTHQQKLNLEFFVYDDFHQQVMTPWYIVDSNAWGVWMSPKDFQQMKTLCSEISLVTLEQEIDNVTIKTVTETNQGNASTKQFNNDLTASLQVALDTNNILPYTPAAPLGETLGFVPWRATKPTQYRYYHPCYIYNRYPNIQKVATETLTWDAVQDDYLSVDEQYFNFITIENNIPINILRTGDNFHTGLYEFNSKPCKLTLSYQSTRCLGLPPLCKPKTDTTHKVTSKENGADLIYIQGQDNTRLGHFWGEERGKKNAEMNRIRPYNIGYQYPEWIIPAGLQGSYFAGGPRQWSDTTKGAGTHSQQLQQNFSTRYIYDRNHGGDNEVDLLDGIPIHERSNYYSDNEIEQHTAKQPKLRTPPIHHSKIDSWEEEGWPAASGTHFEDEVIYLDYFNFRGEQELNFPHEVLDDAAQMKKLLNSYQPTVAQDNVGPVYPWGQIWDKKPHMDHKPSMNNNAPFVCKNNPPGQLFVKLTENLTDTFNYDENPDRIKTYGYFTWRGKLVLKGKLSQVTCWNPVKRELIGEPGLFTKDKYHKQIPHNKGNFEIGLQYGRSTIKYIY</sequence>
<dbReference type="GO" id="GO:0039615">
    <property type="term" value="C:T=1 icosahedral viral capsid"/>
    <property type="evidence" value="ECO:0007669"/>
    <property type="project" value="UniProtKB-KW"/>
</dbReference>
<evidence type="ECO:0000256" key="6">
    <source>
        <dbReference type="SAM" id="MobiDB-lite"/>
    </source>
</evidence>
<feature type="region of interest" description="Disordered" evidence="6">
    <location>
        <begin position="58"/>
        <end position="96"/>
    </location>
</feature>
<organism evidence="8">
    <name type="scientific">Aleutian mink disease parvovirus</name>
    <dbReference type="NCBI Taxonomy" id="28314"/>
    <lineage>
        <taxon>Viruses</taxon>
        <taxon>Monodnaviria</taxon>
        <taxon>Shotokuvirae</taxon>
        <taxon>Cossaviricota</taxon>
        <taxon>Quintoviricetes</taxon>
        <taxon>Piccovirales</taxon>
        <taxon>Parvoviridae</taxon>
        <taxon>Parvovirinae</taxon>
        <taxon>Amdoparvovirus</taxon>
        <taxon>Amdoparvovirus carnivoran1</taxon>
    </lineage>
</organism>
<comment type="subcellular location">
    <subcellularLocation>
        <location evidence="1">Virion</location>
    </subcellularLocation>
</comment>
<feature type="compositionally biased region" description="Gly residues" evidence="6">
    <location>
        <begin position="76"/>
        <end position="96"/>
    </location>
</feature>
<dbReference type="InterPro" id="IPR016184">
    <property type="entry name" value="Capsid/spike_ssDNA_virus"/>
</dbReference>
<evidence type="ECO:0000256" key="3">
    <source>
        <dbReference type="ARBA" id="ARBA00022431"/>
    </source>
</evidence>
<reference evidence="8" key="1">
    <citation type="journal article" date="1997" name="Arch. Virol.">
        <title>Sequence analysis of the lymphotropic Aleutian disease parvovirus ADV-SL3.</title>
        <authorList>
            <person name="Schuierer S."/>
            <person name="Bloom M.E."/>
            <person name="Kaaden O.R."/>
            <person name="Truyen U."/>
        </authorList>
    </citation>
    <scope>NUCLEOTIDE SEQUENCE</scope>
    <source>
        <strain evidence="8">SL-3</strain>
    </source>
</reference>
<feature type="domain" description="Coat protein VP1/VP2 Parvovirus" evidence="7">
    <location>
        <begin position="85"/>
        <end position="681"/>
    </location>
</feature>
<accession>Q96608</accession>
<feature type="non-terminal residue" evidence="8">
    <location>
        <position position="1"/>
    </location>
</feature>
<evidence type="ECO:0000256" key="5">
    <source>
        <dbReference type="ARBA" id="ARBA00022844"/>
    </source>
</evidence>
<keyword evidence="5" id="KW-0946">Virion</keyword>
<evidence type="ECO:0000256" key="2">
    <source>
        <dbReference type="ARBA" id="ARBA00005398"/>
    </source>
</evidence>
<proteinExistence type="inferred from homology"/>
<dbReference type="Pfam" id="PF00740">
    <property type="entry name" value="VP1_2"/>
    <property type="match status" value="1"/>
</dbReference>
<name>Q96608_9VIRU</name>
<keyword evidence="3" id="KW-1140">T=1 icosahedral capsid protein</keyword>
<keyword evidence="4" id="KW-0167">Capsid protein</keyword>